<dbReference type="PANTHER" id="PTHR34219:SF3">
    <property type="entry name" value="BLL7967 PROTEIN"/>
    <property type="match status" value="1"/>
</dbReference>
<organism evidence="2 3">
    <name type="scientific">Mucilaginibacter aquatilis</name>
    <dbReference type="NCBI Taxonomy" id="1517760"/>
    <lineage>
        <taxon>Bacteria</taxon>
        <taxon>Pseudomonadati</taxon>
        <taxon>Bacteroidota</taxon>
        <taxon>Sphingobacteriia</taxon>
        <taxon>Sphingobacteriales</taxon>
        <taxon>Sphingobacteriaceae</taxon>
        <taxon>Mucilaginibacter</taxon>
    </lineage>
</organism>
<proteinExistence type="predicted"/>
<dbReference type="Proteomes" id="UP000434850">
    <property type="component" value="Unassembled WGS sequence"/>
</dbReference>
<feature type="transmembrane region" description="Helical" evidence="1">
    <location>
        <begin position="14"/>
        <end position="35"/>
    </location>
</feature>
<dbReference type="EMBL" id="WQLA01000002">
    <property type="protein sequence ID" value="MVN90678.1"/>
    <property type="molecule type" value="Genomic_DNA"/>
</dbReference>
<gene>
    <name evidence="2" type="ORF">GO816_06030</name>
</gene>
<feature type="transmembrane region" description="Helical" evidence="1">
    <location>
        <begin position="140"/>
        <end position="160"/>
    </location>
</feature>
<dbReference type="PROSITE" id="PS51257">
    <property type="entry name" value="PROKAR_LIPOPROTEIN"/>
    <property type="match status" value="1"/>
</dbReference>
<keyword evidence="1" id="KW-0812">Transmembrane</keyword>
<reference evidence="2 3" key="1">
    <citation type="submission" date="2019-12" db="EMBL/GenBank/DDBJ databases">
        <title>Mucilaginibacter sp. HME9299 genome sequencing and assembly.</title>
        <authorList>
            <person name="Kang H."/>
            <person name="Kim H."/>
            <person name="Joh K."/>
        </authorList>
    </citation>
    <scope>NUCLEOTIDE SEQUENCE [LARGE SCALE GENOMIC DNA]</scope>
    <source>
        <strain evidence="2 3">HME9299</strain>
    </source>
</reference>
<comment type="caution">
    <text evidence="2">The sequence shown here is derived from an EMBL/GenBank/DDBJ whole genome shotgun (WGS) entry which is preliminary data.</text>
</comment>
<feature type="transmembrane region" description="Helical" evidence="1">
    <location>
        <begin position="341"/>
        <end position="363"/>
    </location>
</feature>
<dbReference type="RefSeq" id="WP_157540452.1">
    <property type="nucleotide sequence ID" value="NZ_WQLA01000002.1"/>
</dbReference>
<name>A0A6I4I9L0_9SPHI</name>
<feature type="transmembrane region" description="Helical" evidence="1">
    <location>
        <begin position="190"/>
        <end position="210"/>
    </location>
</feature>
<dbReference type="OrthoDB" id="111691at2"/>
<evidence type="ECO:0000256" key="1">
    <source>
        <dbReference type="SAM" id="Phobius"/>
    </source>
</evidence>
<accession>A0A6I4I9L0</accession>
<evidence type="ECO:0000313" key="3">
    <source>
        <dbReference type="Proteomes" id="UP000434850"/>
    </source>
</evidence>
<keyword evidence="1" id="KW-0472">Membrane</keyword>
<dbReference type="AlphaFoldDB" id="A0A6I4I9L0"/>
<protein>
    <submittedName>
        <fullName evidence="2">PepSY domain-containing protein</fullName>
    </submittedName>
</protein>
<keyword evidence="3" id="KW-1185">Reference proteome</keyword>
<evidence type="ECO:0000313" key="2">
    <source>
        <dbReference type="EMBL" id="MVN90678.1"/>
    </source>
</evidence>
<sequence length="394" mass="44622">MTAFKKAVLFIHRWLGFTSGLVVFIVSITGCLFCFQDELQDMMHDYRKVQVMQKPALKPSELQGIVLKQFPKSAYAGMAYIAPDRAAQVRVTDKAGYHNVYINQYTGKIQGDDIMEKNFFVIVEFIHLYLLLPPETGKVVVGVAVLIFVALMITGIVLWWPKRKSDRKRSFTVKWNGRWRRINYDLHNVLGFYATSVAIILAITGLSMSFQWMERAIYNAGNIGRNINHDDEEKIMQSDTVNIPSAITVPAMDVAYQTIRTKSPDAPMIVFYGGEKKSDVLNAMSYPKPLYFSYSDSYQFDKHTGKLLSYLPNTKKSPGRKLNDMNYDIHVGQIAGLPGKIIAFLASLICASLPVTGFIIWLGKRNKKPKAKKIRAITHKKSHRHLVATSAEKN</sequence>
<dbReference type="PANTHER" id="PTHR34219">
    <property type="entry name" value="IRON-REGULATED INNER MEMBRANE PROTEIN-RELATED"/>
    <property type="match status" value="1"/>
</dbReference>
<dbReference type="InterPro" id="IPR005625">
    <property type="entry name" value="PepSY-ass_TM"/>
</dbReference>
<keyword evidence="1" id="KW-1133">Transmembrane helix</keyword>
<dbReference type="Pfam" id="PF03929">
    <property type="entry name" value="PepSY_TM"/>
    <property type="match status" value="1"/>
</dbReference>